<dbReference type="InterPro" id="IPR004104">
    <property type="entry name" value="Gfo/Idh/MocA-like_OxRdtase_C"/>
</dbReference>
<organism evidence="5 6">
    <name type="scientific">Stenomitos frigidus ULC18</name>
    <dbReference type="NCBI Taxonomy" id="2107698"/>
    <lineage>
        <taxon>Bacteria</taxon>
        <taxon>Bacillati</taxon>
        <taxon>Cyanobacteriota</taxon>
        <taxon>Cyanophyceae</taxon>
        <taxon>Leptolyngbyales</taxon>
        <taxon>Leptolyngbyaceae</taxon>
        <taxon>Stenomitos</taxon>
    </lineage>
</organism>
<dbReference type="SUPFAM" id="SSF51735">
    <property type="entry name" value="NAD(P)-binding Rossmann-fold domains"/>
    <property type="match status" value="1"/>
</dbReference>
<gene>
    <name evidence="5" type="ORF">C7B82_14760</name>
</gene>
<evidence type="ECO:0000313" key="5">
    <source>
        <dbReference type="EMBL" id="PSB28106.1"/>
    </source>
</evidence>
<dbReference type="Proteomes" id="UP000239576">
    <property type="component" value="Unassembled WGS sequence"/>
</dbReference>
<reference evidence="6" key="1">
    <citation type="submission" date="2018-02" db="EMBL/GenBank/DDBJ databases">
        <authorList>
            <person name="Moore K."/>
            <person name="Momper L."/>
        </authorList>
    </citation>
    <scope>NUCLEOTIDE SEQUENCE [LARGE SCALE GENOMIC DNA]</scope>
    <source>
        <strain evidence="6">ULC18</strain>
    </source>
</reference>
<dbReference type="Pfam" id="PF01408">
    <property type="entry name" value="GFO_IDH_MocA"/>
    <property type="match status" value="1"/>
</dbReference>
<proteinExistence type="inferred from homology"/>
<dbReference type="GO" id="GO:0000166">
    <property type="term" value="F:nucleotide binding"/>
    <property type="evidence" value="ECO:0007669"/>
    <property type="project" value="InterPro"/>
</dbReference>
<dbReference type="Gene3D" id="3.30.360.10">
    <property type="entry name" value="Dihydrodipicolinate Reductase, domain 2"/>
    <property type="match status" value="1"/>
</dbReference>
<evidence type="ECO:0000259" key="3">
    <source>
        <dbReference type="Pfam" id="PF01408"/>
    </source>
</evidence>
<dbReference type="AlphaFoldDB" id="A0A2T1E5U6"/>
<dbReference type="InterPro" id="IPR036291">
    <property type="entry name" value="NAD(P)-bd_dom_sf"/>
</dbReference>
<dbReference type="Gene3D" id="3.40.50.720">
    <property type="entry name" value="NAD(P)-binding Rossmann-like Domain"/>
    <property type="match status" value="1"/>
</dbReference>
<dbReference type="RefSeq" id="WP_106257046.1">
    <property type="nucleotide sequence ID" value="NZ_CAWNSW010000092.1"/>
</dbReference>
<sequence>MLSSTQSTLGVAIVGTGFGQKVHIPGFQAHPRTQIVAVYHRDRAKAEAIAQHYQIPHACETIEAVVALPDVQGVSLSTPPFLHYEQAAIVLNAGKHLLLEKPTTLTATEAATLQQLAIAKGVVANLNFEFRCIPAWLRLAELLAEGYVGKPRLLKVDWLVSSRADASRPWNWYARKDQGGGALGAIGSHAFDYIAWLFGPVKQLCARLSVSVPARPDPESGQLKPVDADDVCTILLELADGTPCQMCLSAAAYQGRGHWLEVYSDRGTLVLGSDNQKDYVHGFKLWGSQLGEPLTELEIPQRLEFAETFQDGRIAPFMRIVDRWVQGIDAGRAIAPSLEDGLYSQRLMDLAHESHKSGRWVVV</sequence>
<comment type="similarity">
    <text evidence="1">Belongs to the Gfo/Idh/MocA family.</text>
</comment>
<evidence type="ECO:0000256" key="2">
    <source>
        <dbReference type="ARBA" id="ARBA00023002"/>
    </source>
</evidence>
<dbReference type="GO" id="GO:0016491">
    <property type="term" value="F:oxidoreductase activity"/>
    <property type="evidence" value="ECO:0007669"/>
    <property type="project" value="UniProtKB-KW"/>
</dbReference>
<keyword evidence="2" id="KW-0560">Oxidoreductase</keyword>
<reference evidence="5 6" key="2">
    <citation type="submission" date="2018-03" db="EMBL/GenBank/DDBJ databases">
        <title>The ancient ancestry and fast evolution of plastids.</title>
        <authorList>
            <person name="Moore K.R."/>
            <person name="Magnabosco C."/>
            <person name="Momper L."/>
            <person name="Gold D.A."/>
            <person name="Bosak T."/>
            <person name="Fournier G.P."/>
        </authorList>
    </citation>
    <scope>NUCLEOTIDE SEQUENCE [LARGE SCALE GENOMIC DNA]</scope>
    <source>
        <strain evidence="5 6">ULC18</strain>
    </source>
</reference>
<dbReference type="PANTHER" id="PTHR43818:SF11">
    <property type="entry name" value="BCDNA.GH03377"/>
    <property type="match status" value="1"/>
</dbReference>
<accession>A0A2T1E5U6</accession>
<feature type="domain" description="Gfo/Idh/MocA-like oxidoreductase C-terminal" evidence="4">
    <location>
        <begin position="141"/>
        <end position="361"/>
    </location>
</feature>
<keyword evidence="6" id="KW-1185">Reference proteome</keyword>
<comment type="caution">
    <text evidence="5">The sequence shown here is derived from an EMBL/GenBank/DDBJ whole genome shotgun (WGS) entry which is preliminary data.</text>
</comment>
<evidence type="ECO:0000313" key="6">
    <source>
        <dbReference type="Proteomes" id="UP000239576"/>
    </source>
</evidence>
<dbReference type="InterPro" id="IPR050463">
    <property type="entry name" value="Gfo/Idh/MocA_oxidrdct_glycsds"/>
</dbReference>
<dbReference type="OrthoDB" id="9815825at2"/>
<protein>
    <submittedName>
        <fullName evidence="5">Oxidoreductase</fullName>
    </submittedName>
</protein>
<evidence type="ECO:0000256" key="1">
    <source>
        <dbReference type="ARBA" id="ARBA00010928"/>
    </source>
</evidence>
<dbReference type="PANTHER" id="PTHR43818">
    <property type="entry name" value="BCDNA.GH03377"/>
    <property type="match status" value="1"/>
</dbReference>
<dbReference type="Pfam" id="PF02894">
    <property type="entry name" value="GFO_IDH_MocA_C"/>
    <property type="match status" value="1"/>
</dbReference>
<name>A0A2T1E5U6_9CYAN</name>
<dbReference type="EMBL" id="PVWK01000083">
    <property type="protein sequence ID" value="PSB28106.1"/>
    <property type="molecule type" value="Genomic_DNA"/>
</dbReference>
<dbReference type="SUPFAM" id="SSF55347">
    <property type="entry name" value="Glyceraldehyde-3-phosphate dehydrogenase-like, C-terminal domain"/>
    <property type="match status" value="1"/>
</dbReference>
<evidence type="ECO:0000259" key="4">
    <source>
        <dbReference type="Pfam" id="PF02894"/>
    </source>
</evidence>
<dbReference type="InterPro" id="IPR000683">
    <property type="entry name" value="Gfo/Idh/MocA-like_OxRdtase_N"/>
</dbReference>
<feature type="domain" description="Gfo/Idh/MocA-like oxidoreductase N-terminal" evidence="3">
    <location>
        <begin position="10"/>
        <end position="126"/>
    </location>
</feature>